<reference evidence="10" key="1">
    <citation type="submission" date="2016-07" db="EMBL/GenBank/DDBJ databases">
        <authorList>
            <person name="Florea S."/>
            <person name="Webb J.S."/>
            <person name="Jaromczyk J."/>
            <person name="Schardl C.L."/>
        </authorList>
    </citation>
    <scope>NUCLEOTIDE SEQUENCE [LARGE SCALE GENOMIC DNA]</scope>
    <source>
        <strain evidence="10">IPBSL-7</strain>
    </source>
</reference>
<feature type="binding site" evidence="7">
    <location>
        <begin position="39"/>
        <end position="41"/>
    </location>
    <ligand>
        <name>S-adenosyl-L-methionine</name>
        <dbReference type="ChEBI" id="CHEBI:59789"/>
    </ligand>
</feature>
<organism evidence="9 10">
    <name type="scientific">Tessaracoccus lapidicaptus</name>
    <dbReference type="NCBI Taxonomy" id="1427523"/>
    <lineage>
        <taxon>Bacteria</taxon>
        <taxon>Bacillati</taxon>
        <taxon>Actinomycetota</taxon>
        <taxon>Actinomycetes</taxon>
        <taxon>Propionibacteriales</taxon>
        <taxon>Propionibacteriaceae</taxon>
        <taxon>Tessaracoccus</taxon>
    </lineage>
</organism>
<dbReference type="GO" id="GO:0005737">
    <property type="term" value="C:cytoplasm"/>
    <property type="evidence" value="ECO:0007669"/>
    <property type="project" value="UniProtKB-SubCell"/>
</dbReference>
<dbReference type="Gene3D" id="3.40.50.150">
    <property type="entry name" value="Vaccinia Virus protein VP39"/>
    <property type="match status" value="1"/>
</dbReference>
<dbReference type="SUPFAM" id="SSF81799">
    <property type="entry name" value="Putative methyltransferase TM0872, insert domain"/>
    <property type="match status" value="1"/>
</dbReference>
<evidence type="ECO:0000256" key="7">
    <source>
        <dbReference type="HAMAP-Rule" id="MF_01007"/>
    </source>
</evidence>
<evidence type="ECO:0000256" key="8">
    <source>
        <dbReference type="SAM" id="MobiDB-lite"/>
    </source>
</evidence>
<sequence length="320" mass="34807">MQGFADVHEPVMRDRIVELLRPALQRPGAVYVDGTLGLAGHAAAILTACPEARLIGIDRDPDAHAVARERLGDLAERATLVQAVYDELPDVLDDLGIRRVHGILLDLGLSSLQIDRAERGFAYRVDAPLDMRMNPTEGATAADVLNTYPVGELARILKWYGEERFADRIARAVVAERARQPFDRSARLVEVISAAIPAAARHTGGHPAKRTFQALRIEVNRELAALEGVLPAAVDALALGGRIAVLSYHSLEDRLVKRTFAARATDRAPRDLPVVPDELKAELTLLTRGAERPTPDEIAHNPRAASARLRAAERTKEAAA</sequence>
<dbReference type="GO" id="GO:0071424">
    <property type="term" value="F:rRNA (cytosine-N4-)-methyltransferase activity"/>
    <property type="evidence" value="ECO:0007669"/>
    <property type="project" value="UniProtKB-UniRule"/>
</dbReference>
<accession>A0A1C0AI06</accession>
<comment type="caution">
    <text evidence="9">The sequence shown here is derived from an EMBL/GenBank/DDBJ whole genome shotgun (WGS) entry which is preliminary data.</text>
</comment>
<dbReference type="InterPro" id="IPR002903">
    <property type="entry name" value="RsmH"/>
</dbReference>
<comment type="similarity">
    <text evidence="1 7">Belongs to the methyltransferase superfamily. RsmH family.</text>
</comment>
<comment type="function">
    <text evidence="7">Specifically methylates the N4 position of cytidine in position 1402 (C1402) of 16S rRNA.</text>
</comment>
<dbReference type="FunFam" id="1.10.150.170:FF:000001">
    <property type="entry name" value="Ribosomal RNA small subunit methyltransferase H"/>
    <property type="match status" value="1"/>
</dbReference>
<evidence type="ECO:0000256" key="4">
    <source>
        <dbReference type="ARBA" id="ARBA00022603"/>
    </source>
</evidence>
<feature type="binding site" evidence="7">
    <location>
        <position position="113"/>
    </location>
    <ligand>
        <name>S-adenosyl-L-methionine</name>
        <dbReference type="ChEBI" id="CHEBI:59789"/>
    </ligand>
</feature>
<feature type="binding site" evidence="7">
    <location>
        <position position="58"/>
    </location>
    <ligand>
        <name>S-adenosyl-L-methionine</name>
        <dbReference type="ChEBI" id="CHEBI:59789"/>
    </ligand>
</feature>
<dbReference type="InterPro" id="IPR023397">
    <property type="entry name" value="SAM-dep_MeTrfase_MraW_recog"/>
</dbReference>
<evidence type="ECO:0000313" key="9">
    <source>
        <dbReference type="EMBL" id="OCL31689.1"/>
    </source>
</evidence>
<evidence type="ECO:0000256" key="1">
    <source>
        <dbReference type="ARBA" id="ARBA00010396"/>
    </source>
</evidence>
<dbReference type="RefSeq" id="WP_068752466.1">
    <property type="nucleotide sequence ID" value="NZ_JBDXXE010000027.1"/>
</dbReference>
<keyword evidence="6 7" id="KW-0949">S-adenosyl-L-methionine</keyword>
<keyword evidence="3 7" id="KW-0698">rRNA processing</keyword>
<evidence type="ECO:0000256" key="3">
    <source>
        <dbReference type="ARBA" id="ARBA00022552"/>
    </source>
</evidence>
<keyword evidence="5 7" id="KW-0808">Transferase</keyword>
<comment type="catalytic activity">
    <reaction evidence="7">
        <text>cytidine(1402) in 16S rRNA + S-adenosyl-L-methionine = N(4)-methylcytidine(1402) in 16S rRNA + S-adenosyl-L-homocysteine + H(+)</text>
        <dbReference type="Rhea" id="RHEA:42928"/>
        <dbReference type="Rhea" id="RHEA-COMP:10286"/>
        <dbReference type="Rhea" id="RHEA-COMP:10287"/>
        <dbReference type="ChEBI" id="CHEBI:15378"/>
        <dbReference type="ChEBI" id="CHEBI:57856"/>
        <dbReference type="ChEBI" id="CHEBI:59789"/>
        <dbReference type="ChEBI" id="CHEBI:74506"/>
        <dbReference type="ChEBI" id="CHEBI:82748"/>
        <dbReference type="EC" id="2.1.1.199"/>
    </reaction>
</comment>
<keyword evidence="4 7" id="KW-0489">Methyltransferase</keyword>
<feature type="compositionally biased region" description="Basic and acidic residues" evidence="8">
    <location>
        <begin position="310"/>
        <end position="320"/>
    </location>
</feature>
<dbReference type="EMBL" id="MBQD01000025">
    <property type="protein sequence ID" value="OCL31689.1"/>
    <property type="molecule type" value="Genomic_DNA"/>
</dbReference>
<feature type="compositionally biased region" description="Basic and acidic residues" evidence="8">
    <location>
        <begin position="289"/>
        <end position="300"/>
    </location>
</feature>
<feature type="region of interest" description="Disordered" evidence="8">
    <location>
        <begin position="286"/>
        <end position="320"/>
    </location>
</feature>
<protein>
    <recommendedName>
        <fullName evidence="7">Ribosomal RNA small subunit methyltransferase H</fullName>
        <ecNumber evidence="7">2.1.1.199</ecNumber>
    </recommendedName>
    <alternativeName>
        <fullName evidence="7">16S rRNA m(4)C1402 methyltransferase</fullName>
    </alternativeName>
    <alternativeName>
        <fullName evidence="7">rRNA (cytosine-N(4)-)-methyltransferase RsmH</fullName>
    </alternativeName>
</protein>
<comment type="subcellular location">
    <subcellularLocation>
        <location evidence="7">Cytoplasm</location>
    </subcellularLocation>
</comment>
<feature type="binding site" evidence="7">
    <location>
        <position position="106"/>
    </location>
    <ligand>
        <name>S-adenosyl-L-methionine</name>
        <dbReference type="ChEBI" id="CHEBI:59789"/>
    </ligand>
</feature>
<gene>
    <name evidence="7" type="primary">rsmH</name>
    <name evidence="9" type="ORF">BCR15_08650</name>
</gene>
<evidence type="ECO:0000256" key="2">
    <source>
        <dbReference type="ARBA" id="ARBA00022490"/>
    </source>
</evidence>
<dbReference type="NCBIfam" id="TIGR00006">
    <property type="entry name" value="16S rRNA (cytosine(1402)-N(4))-methyltransferase RsmH"/>
    <property type="match status" value="1"/>
</dbReference>
<proteinExistence type="inferred from homology"/>
<keyword evidence="2 7" id="KW-0963">Cytoplasm</keyword>
<evidence type="ECO:0000256" key="5">
    <source>
        <dbReference type="ARBA" id="ARBA00022679"/>
    </source>
</evidence>
<dbReference type="InterPro" id="IPR029063">
    <property type="entry name" value="SAM-dependent_MTases_sf"/>
</dbReference>
<dbReference type="HAMAP" id="MF_01007">
    <property type="entry name" value="16SrRNA_methyltr_H"/>
    <property type="match status" value="1"/>
</dbReference>
<name>A0A1C0AI06_9ACTN</name>
<dbReference type="Gene3D" id="1.10.150.170">
    <property type="entry name" value="Putative methyltransferase TM0872, insert domain"/>
    <property type="match status" value="1"/>
</dbReference>
<dbReference type="PANTHER" id="PTHR11265:SF0">
    <property type="entry name" value="12S RRNA N4-METHYLCYTIDINE METHYLTRANSFERASE"/>
    <property type="match status" value="1"/>
</dbReference>
<dbReference type="GO" id="GO:0070475">
    <property type="term" value="P:rRNA base methylation"/>
    <property type="evidence" value="ECO:0007669"/>
    <property type="project" value="UniProtKB-UniRule"/>
</dbReference>
<keyword evidence="10" id="KW-1185">Reference proteome</keyword>
<dbReference type="PANTHER" id="PTHR11265">
    <property type="entry name" value="S-ADENOSYL-METHYLTRANSFERASE MRAW"/>
    <property type="match status" value="1"/>
</dbReference>
<evidence type="ECO:0000256" key="6">
    <source>
        <dbReference type="ARBA" id="ARBA00022691"/>
    </source>
</evidence>
<dbReference type="Proteomes" id="UP000093501">
    <property type="component" value="Unassembled WGS sequence"/>
</dbReference>
<evidence type="ECO:0000313" key="10">
    <source>
        <dbReference type="Proteomes" id="UP000093501"/>
    </source>
</evidence>
<dbReference type="SUPFAM" id="SSF53335">
    <property type="entry name" value="S-adenosyl-L-methionine-dependent methyltransferases"/>
    <property type="match status" value="1"/>
</dbReference>
<dbReference type="PIRSF" id="PIRSF004486">
    <property type="entry name" value="MraW"/>
    <property type="match status" value="1"/>
</dbReference>
<dbReference type="AlphaFoldDB" id="A0A1C0AI06"/>
<feature type="binding site" evidence="7">
    <location>
        <position position="85"/>
    </location>
    <ligand>
        <name>S-adenosyl-L-methionine</name>
        <dbReference type="ChEBI" id="CHEBI:59789"/>
    </ligand>
</feature>
<dbReference type="Pfam" id="PF01795">
    <property type="entry name" value="Methyltransf_5"/>
    <property type="match status" value="1"/>
</dbReference>
<dbReference type="EC" id="2.1.1.199" evidence="7"/>